<dbReference type="InterPro" id="IPR010750">
    <property type="entry name" value="SGF29_tudor-like_dom"/>
</dbReference>
<dbReference type="Proteomes" id="UP000663827">
    <property type="component" value="Unassembled WGS sequence"/>
</dbReference>
<dbReference type="InterPro" id="IPR047288">
    <property type="entry name" value="Tudor_SGF29_rpt1"/>
</dbReference>
<dbReference type="AlphaFoldDB" id="A0A8H3E6L2"/>
<dbReference type="PANTHER" id="PTHR13832">
    <property type="entry name" value="PROTEIN PHOSPHATASE 2C"/>
    <property type="match status" value="1"/>
</dbReference>
<proteinExistence type="inferred from homology"/>
<name>A0A8H3E6L2_9AGAM</name>
<protein>
    <recommendedName>
        <fullName evidence="4">protein-serine/threonine phosphatase</fullName>
        <ecNumber evidence="4">3.1.3.16</ecNumber>
    </recommendedName>
</protein>
<feature type="domain" description="PPM-type phosphatase" evidence="13">
    <location>
        <begin position="23"/>
        <end position="287"/>
    </location>
</feature>
<evidence type="ECO:0000313" key="14">
    <source>
        <dbReference type="EMBL" id="CAE7222425.1"/>
    </source>
</evidence>
<dbReference type="InterPro" id="IPR015655">
    <property type="entry name" value="PP2C"/>
</dbReference>
<dbReference type="PANTHER" id="PTHR13832:SF565">
    <property type="entry name" value="AT28366P-RELATED"/>
    <property type="match status" value="1"/>
</dbReference>
<evidence type="ECO:0000256" key="3">
    <source>
        <dbReference type="ARBA" id="ARBA00006702"/>
    </source>
</evidence>
<evidence type="ECO:0000256" key="4">
    <source>
        <dbReference type="ARBA" id="ARBA00013081"/>
    </source>
</evidence>
<dbReference type="SMART" id="SM00332">
    <property type="entry name" value="PP2Cc"/>
    <property type="match status" value="1"/>
</dbReference>
<dbReference type="InterPro" id="IPR001932">
    <property type="entry name" value="PPM-type_phosphatase-like_dom"/>
</dbReference>
<evidence type="ECO:0000256" key="8">
    <source>
        <dbReference type="ARBA" id="ARBA00023211"/>
    </source>
</evidence>
<comment type="cofactor">
    <cofactor evidence="1">
        <name>Mn(2+)</name>
        <dbReference type="ChEBI" id="CHEBI:29035"/>
    </cofactor>
</comment>
<reference evidence="14" key="1">
    <citation type="submission" date="2021-01" db="EMBL/GenBank/DDBJ databases">
        <authorList>
            <person name="Kaushik A."/>
        </authorList>
    </citation>
    <scope>NUCLEOTIDE SEQUENCE</scope>
    <source>
        <strain evidence="14">AG5</strain>
    </source>
</reference>
<feature type="domain" description="SGF29 C-terminal" evidence="12">
    <location>
        <begin position="645"/>
        <end position="794"/>
    </location>
</feature>
<dbReference type="InterPro" id="IPR036457">
    <property type="entry name" value="PPM-type-like_dom_sf"/>
</dbReference>
<dbReference type="EMBL" id="CAJNJQ010005988">
    <property type="protein sequence ID" value="CAE7222425.1"/>
    <property type="molecule type" value="Genomic_DNA"/>
</dbReference>
<evidence type="ECO:0000259" key="12">
    <source>
        <dbReference type="PROSITE" id="PS51518"/>
    </source>
</evidence>
<dbReference type="GO" id="GO:0046872">
    <property type="term" value="F:metal ion binding"/>
    <property type="evidence" value="ECO:0007669"/>
    <property type="project" value="UniProtKB-KW"/>
</dbReference>
<evidence type="ECO:0000259" key="13">
    <source>
        <dbReference type="PROSITE" id="PS51746"/>
    </source>
</evidence>
<feature type="region of interest" description="Disordered" evidence="11">
    <location>
        <begin position="360"/>
        <end position="497"/>
    </location>
</feature>
<feature type="compositionally biased region" description="Basic and acidic residues" evidence="11">
    <location>
        <begin position="464"/>
        <end position="476"/>
    </location>
</feature>
<comment type="similarity">
    <text evidence="3 10">Belongs to the PP2C family.</text>
</comment>
<evidence type="ECO:0000256" key="5">
    <source>
        <dbReference type="ARBA" id="ARBA00022723"/>
    </source>
</evidence>
<keyword evidence="5" id="KW-0479">Metal-binding</keyword>
<keyword evidence="8" id="KW-0464">Manganese</keyword>
<comment type="caution">
    <text evidence="14">The sequence shown here is derived from an EMBL/GenBank/DDBJ whole genome shotgun (WGS) entry which is preliminary data.</text>
</comment>
<organism evidence="14 15">
    <name type="scientific">Rhizoctonia solani</name>
    <dbReference type="NCBI Taxonomy" id="456999"/>
    <lineage>
        <taxon>Eukaryota</taxon>
        <taxon>Fungi</taxon>
        <taxon>Dikarya</taxon>
        <taxon>Basidiomycota</taxon>
        <taxon>Agaricomycotina</taxon>
        <taxon>Agaricomycetes</taxon>
        <taxon>Cantharellales</taxon>
        <taxon>Ceratobasidiaceae</taxon>
        <taxon>Rhizoctonia</taxon>
    </lineage>
</organism>
<dbReference type="Pfam" id="PF00481">
    <property type="entry name" value="PP2C"/>
    <property type="match status" value="1"/>
</dbReference>
<feature type="compositionally biased region" description="Basic and acidic residues" evidence="11">
    <location>
        <begin position="442"/>
        <end position="456"/>
    </location>
</feature>
<keyword evidence="7 10" id="KW-0904">Protein phosphatase</keyword>
<evidence type="ECO:0000256" key="7">
    <source>
        <dbReference type="ARBA" id="ARBA00022912"/>
    </source>
</evidence>
<keyword evidence="6 10" id="KW-0378">Hydrolase</keyword>
<feature type="compositionally biased region" description="Low complexity" evidence="11">
    <location>
        <begin position="606"/>
        <end position="627"/>
    </location>
</feature>
<evidence type="ECO:0000256" key="10">
    <source>
        <dbReference type="RuleBase" id="RU003465"/>
    </source>
</evidence>
<dbReference type="Pfam" id="PF07039">
    <property type="entry name" value="SGF29_Tudor"/>
    <property type="match status" value="1"/>
</dbReference>
<dbReference type="Gene3D" id="3.60.40.10">
    <property type="entry name" value="PPM-type phosphatase domain"/>
    <property type="match status" value="1"/>
</dbReference>
<dbReference type="PROSITE" id="PS51518">
    <property type="entry name" value="SGF29_C"/>
    <property type="match status" value="1"/>
</dbReference>
<dbReference type="PROSITE" id="PS51746">
    <property type="entry name" value="PPM_2"/>
    <property type="match status" value="1"/>
</dbReference>
<dbReference type="GO" id="GO:0004722">
    <property type="term" value="F:protein serine/threonine phosphatase activity"/>
    <property type="evidence" value="ECO:0007669"/>
    <property type="project" value="UniProtKB-EC"/>
</dbReference>
<dbReference type="InterPro" id="IPR000222">
    <property type="entry name" value="PP2C_BS"/>
</dbReference>
<dbReference type="Gene3D" id="2.30.30.140">
    <property type="match status" value="1"/>
</dbReference>
<comment type="cofactor">
    <cofactor evidence="2">
        <name>Mg(2+)</name>
        <dbReference type="ChEBI" id="CHEBI:18420"/>
    </cofactor>
</comment>
<dbReference type="PROSITE" id="PS01032">
    <property type="entry name" value="PPM_1"/>
    <property type="match status" value="1"/>
</dbReference>
<evidence type="ECO:0000256" key="9">
    <source>
        <dbReference type="ARBA" id="ARBA00048832"/>
    </source>
</evidence>
<dbReference type="FunFam" id="3.60.40.10:FF:000016">
    <property type="entry name" value="Protein phosphatase 2C"/>
    <property type="match status" value="1"/>
</dbReference>
<evidence type="ECO:0000256" key="6">
    <source>
        <dbReference type="ARBA" id="ARBA00022801"/>
    </source>
</evidence>
<dbReference type="InterPro" id="IPR047287">
    <property type="entry name" value="Tudor_SGF29_rpt2"/>
</dbReference>
<evidence type="ECO:0000256" key="11">
    <source>
        <dbReference type="SAM" id="MobiDB-lite"/>
    </source>
</evidence>
<feature type="region of interest" description="Disordered" evidence="11">
    <location>
        <begin position="588"/>
        <end position="645"/>
    </location>
</feature>
<gene>
    <name evidence="14" type="ORF">RDB_LOCUS168900</name>
</gene>
<dbReference type="EC" id="3.1.3.16" evidence="4"/>
<dbReference type="CDD" id="cd20394">
    <property type="entry name" value="Tudor_SGF29_rpt2"/>
    <property type="match status" value="1"/>
</dbReference>
<dbReference type="CDD" id="cd20393">
    <property type="entry name" value="Tudor_SGF29_rpt1"/>
    <property type="match status" value="1"/>
</dbReference>
<evidence type="ECO:0000313" key="15">
    <source>
        <dbReference type="Proteomes" id="UP000663827"/>
    </source>
</evidence>
<feature type="compositionally biased region" description="Acidic residues" evidence="11">
    <location>
        <begin position="380"/>
        <end position="392"/>
    </location>
</feature>
<dbReference type="CDD" id="cd00143">
    <property type="entry name" value="PP2Cc"/>
    <property type="match status" value="1"/>
</dbReference>
<comment type="catalytic activity">
    <reaction evidence="9">
        <text>O-phospho-L-threonyl-[protein] + H2O = L-threonyl-[protein] + phosphate</text>
        <dbReference type="Rhea" id="RHEA:47004"/>
        <dbReference type="Rhea" id="RHEA-COMP:11060"/>
        <dbReference type="Rhea" id="RHEA-COMP:11605"/>
        <dbReference type="ChEBI" id="CHEBI:15377"/>
        <dbReference type="ChEBI" id="CHEBI:30013"/>
        <dbReference type="ChEBI" id="CHEBI:43474"/>
        <dbReference type="ChEBI" id="CHEBI:61977"/>
        <dbReference type="EC" id="3.1.3.16"/>
    </reaction>
    <physiologicalReaction direction="left-to-right" evidence="9">
        <dbReference type="Rhea" id="RHEA:47005"/>
    </physiologicalReaction>
</comment>
<evidence type="ECO:0000256" key="2">
    <source>
        <dbReference type="ARBA" id="ARBA00001946"/>
    </source>
</evidence>
<dbReference type="SUPFAM" id="SSF81606">
    <property type="entry name" value="PP2C-like"/>
    <property type="match status" value="1"/>
</dbReference>
<accession>A0A8H3E6L2</accession>
<sequence>MGQTLSEPVTTKNSDTGLDERYMYGVSEMQGWRISMEDAHATVLKLDPQSNNAFFAVFDGHGGSTIAKYAGSHIHERLKSDASYQSKDYKPALKRAFLGTDDDLRADPAFFHDPSGCTAVAALLTEDKILVANAGDSRSVMSVKGVVKELSFDHKPQNPAESARITAAGGYVEYNRVNGNLALSRAIGDFEFKQNYALQPEQQIVTANPDITEHDISDEDEFIVLACDGIWDCLTSQQVVDCVRRLVAERKDLREICEILMDRCVAPDSDIGAGIGCDNMTIMVVALLHGRTKDEWYDWVADRVNRKWGHETPEELPQLYSEARIAAARNRAAGRGPGNNGLPSAGLSMLQRILNSAGGPGMSAGPLSGGLASRLAFEPDSSDEEMDEDEEPGAAGKLFGNRSKGLGEEDDDEVMGEGAGSGQRKELDSLKAQLDELEDGLEDKVKEAEGEHDKNAAKNTESQDTAHIENVDKEKQPNAYDGISSRLPTAIGSPLVPTPQVLRDHKFMAARAEENPIEKVAKVNRYIGKFPASEDTIKSAEMLDQYKPLKAKLSESLESTRAAAEKEAKTLDEALELLSVLIALRRPADSGASGENSKRTKRIRLSSPAHNAHSPSPAPSSHPSASSLPRITVRLPTRSTEREKNGIPLREGRRVAFRLPKSEQWILGLVKRQFMESGRQMYEIQDADTDEPGPPFNTDIRSLIPLPDPSAPIGSPAHISSYPEFSKGTEVMAIYESTTSFYRAVVMAGPKDPWQGGRTVKKDPQYKLQFDDDDGRVQSIPAIDVVEWPGSGRAGSGSHN</sequence>
<evidence type="ECO:0000256" key="1">
    <source>
        <dbReference type="ARBA" id="ARBA00001936"/>
    </source>
</evidence>